<name>A0A927H867_9BACL</name>
<dbReference type="AlphaFoldDB" id="A0A927H867"/>
<dbReference type="EMBL" id="JACXIY010000047">
    <property type="protein sequence ID" value="MBD2872401.1"/>
    <property type="molecule type" value="Genomic_DNA"/>
</dbReference>
<dbReference type="SMART" id="SM00448">
    <property type="entry name" value="REC"/>
    <property type="match status" value="1"/>
</dbReference>
<evidence type="ECO:0000256" key="7">
    <source>
        <dbReference type="PROSITE-ProRule" id="PRU00169"/>
    </source>
</evidence>
<dbReference type="SUPFAM" id="SSF46894">
    <property type="entry name" value="C-terminal effector domain of the bipartite response regulators"/>
    <property type="match status" value="1"/>
</dbReference>
<dbReference type="Gene3D" id="1.10.10.10">
    <property type="entry name" value="Winged helix-like DNA-binding domain superfamily/Winged helix DNA-binding domain"/>
    <property type="match status" value="1"/>
</dbReference>
<keyword evidence="2 7" id="KW-0597">Phosphoprotein</keyword>
<comment type="subcellular location">
    <subcellularLocation>
        <location evidence="1">Cytoplasm</location>
    </subcellularLocation>
</comment>
<evidence type="ECO:0000256" key="6">
    <source>
        <dbReference type="ARBA" id="ARBA00023163"/>
    </source>
</evidence>
<proteinExistence type="predicted"/>
<dbReference type="Pfam" id="PF00486">
    <property type="entry name" value="Trans_reg_C"/>
    <property type="match status" value="1"/>
</dbReference>
<dbReference type="PROSITE" id="PS50110">
    <property type="entry name" value="RESPONSE_REGULATORY"/>
    <property type="match status" value="1"/>
</dbReference>
<dbReference type="InterPro" id="IPR001867">
    <property type="entry name" value="OmpR/PhoB-type_DNA-bd"/>
</dbReference>
<dbReference type="FunFam" id="1.10.10.10:FF:000018">
    <property type="entry name" value="DNA-binding response regulator ResD"/>
    <property type="match status" value="1"/>
</dbReference>
<dbReference type="CDD" id="cd00383">
    <property type="entry name" value="trans_reg_C"/>
    <property type="match status" value="1"/>
</dbReference>
<evidence type="ECO:0000256" key="2">
    <source>
        <dbReference type="ARBA" id="ARBA00022553"/>
    </source>
</evidence>
<dbReference type="GO" id="GO:0032993">
    <property type="term" value="C:protein-DNA complex"/>
    <property type="evidence" value="ECO:0007669"/>
    <property type="project" value="TreeGrafter"/>
</dbReference>
<dbReference type="InterPro" id="IPR016032">
    <property type="entry name" value="Sig_transdc_resp-reg_C-effctor"/>
</dbReference>
<dbReference type="PANTHER" id="PTHR48111:SF40">
    <property type="entry name" value="PHOSPHATE REGULON TRANSCRIPTIONAL REGULATORY PROTEIN PHOB"/>
    <property type="match status" value="1"/>
</dbReference>
<keyword evidence="3" id="KW-0902">Two-component regulatory system</keyword>
<dbReference type="GO" id="GO:0000976">
    <property type="term" value="F:transcription cis-regulatory region binding"/>
    <property type="evidence" value="ECO:0007669"/>
    <property type="project" value="TreeGrafter"/>
</dbReference>
<evidence type="ECO:0000256" key="1">
    <source>
        <dbReference type="ARBA" id="ARBA00004496"/>
    </source>
</evidence>
<sequence length="245" mass="27512">MSAKIIVADDERNITDVCRRYLEREGWSVWVAADGEEALRLWEEHRPDLLVLDLMMPKLGGLDVCDRIRQSEETPIIMLTARGEEADRLLGLTMGADDYMTKPFSPRELVLRVKNILRRAGAQAGAFAKEQPSSADGGEARKPILLDGLAIYPEERRVIVGEEEADLTAKEFDLLHLLALYPGKVFSRSQLLNQIWDVAYDGDTTTVTVHIRRLREKIEPNPSEPSWIRTVWGIGYKLDGKGAGG</sequence>
<dbReference type="Pfam" id="PF00072">
    <property type="entry name" value="Response_reg"/>
    <property type="match status" value="1"/>
</dbReference>
<dbReference type="Gene3D" id="3.40.50.2300">
    <property type="match status" value="1"/>
</dbReference>
<dbReference type="GO" id="GO:0000156">
    <property type="term" value="F:phosphorelay response regulator activity"/>
    <property type="evidence" value="ECO:0007669"/>
    <property type="project" value="TreeGrafter"/>
</dbReference>
<evidence type="ECO:0000259" key="10">
    <source>
        <dbReference type="PROSITE" id="PS51755"/>
    </source>
</evidence>
<keyword evidence="4" id="KW-0805">Transcription regulation</keyword>
<dbReference type="Gene3D" id="6.10.250.690">
    <property type="match status" value="1"/>
</dbReference>
<feature type="domain" description="OmpR/PhoB-type" evidence="10">
    <location>
        <begin position="141"/>
        <end position="240"/>
    </location>
</feature>
<evidence type="ECO:0000256" key="5">
    <source>
        <dbReference type="ARBA" id="ARBA00023125"/>
    </source>
</evidence>
<dbReference type="InterPro" id="IPR001789">
    <property type="entry name" value="Sig_transdc_resp-reg_receiver"/>
</dbReference>
<dbReference type="SUPFAM" id="SSF52172">
    <property type="entry name" value="CheY-like"/>
    <property type="match status" value="1"/>
</dbReference>
<dbReference type="InterPro" id="IPR036388">
    <property type="entry name" value="WH-like_DNA-bd_sf"/>
</dbReference>
<feature type="domain" description="Response regulatory" evidence="9">
    <location>
        <begin position="4"/>
        <end position="117"/>
    </location>
</feature>
<dbReference type="PROSITE" id="PS51755">
    <property type="entry name" value="OMPR_PHOB"/>
    <property type="match status" value="1"/>
</dbReference>
<protein>
    <submittedName>
        <fullName evidence="11">Response regulator transcription factor</fullName>
    </submittedName>
</protein>
<evidence type="ECO:0000259" key="9">
    <source>
        <dbReference type="PROSITE" id="PS50110"/>
    </source>
</evidence>
<feature type="DNA-binding region" description="OmpR/PhoB-type" evidence="8">
    <location>
        <begin position="141"/>
        <end position="240"/>
    </location>
</feature>
<feature type="modified residue" description="4-aspartylphosphate" evidence="7">
    <location>
        <position position="53"/>
    </location>
</feature>
<evidence type="ECO:0000313" key="12">
    <source>
        <dbReference type="Proteomes" id="UP000632125"/>
    </source>
</evidence>
<dbReference type="InterPro" id="IPR039420">
    <property type="entry name" value="WalR-like"/>
</dbReference>
<evidence type="ECO:0000256" key="3">
    <source>
        <dbReference type="ARBA" id="ARBA00023012"/>
    </source>
</evidence>
<gene>
    <name evidence="11" type="ORF">IDH41_27865</name>
</gene>
<dbReference type="SMART" id="SM00862">
    <property type="entry name" value="Trans_reg_C"/>
    <property type="match status" value="1"/>
</dbReference>
<comment type="caution">
    <text evidence="11">The sequence shown here is derived from an EMBL/GenBank/DDBJ whole genome shotgun (WGS) entry which is preliminary data.</text>
</comment>
<evidence type="ECO:0000313" key="11">
    <source>
        <dbReference type="EMBL" id="MBD2872401.1"/>
    </source>
</evidence>
<keyword evidence="12" id="KW-1185">Reference proteome</keyword>
<dbReference type="PANTHER" id="PTHR48111">
    <property type="entry name" value="REGULATOR OF RPOS"/>
    <property type="match status" value="1"/>
</dbReference>
<accession>A0A927H867</accession>
<dbReference type="FunFam" id="3.40.50.2300:FF:000001">
    <property type="entry name" value="DNA-binding response regulator PhoB"/>
    <property type="match status" value="1"/>
</dbReference>
<reference evidence="11" key="1">
    <citation type="submission" date="2020-09" db="EMBL/GenBank/DDBJ databases">
        <title>A novel bacterium of genus Paenibacillus, isolated from South China Sea.</title>
        <authorList>
            <person name="Huang H."/>
            <person name="Mo K."/>
            <person name="Hu Y."/>
        </authorList>
    </citation>
    <scope>NUCLEOTIDE SEQUENCE</scope>
    <source>
        <strain evidence="11">IB182493</strain>
    </source>
</reference>
<dbReference type="InterPro" id="IPR011006">
    <property type="entry name" value="CheY-like_superfamily"/>
</dbReference>
<keyword evidence="6" id="KW-0804">Transcription</keyword>
<keyword evidence="5 8" id="KW-0238">DNA-binding</keyword>
<dbReference type="RefSeq" id="WP_190867045.1">
    <property type="nucleotide sequence ID" value="NZ_JACXIY010000047.1"/>
</dbReference>
<dbReference type="GO" id="GO:0006355">
    <property type="term" value="P:regulation of DNA-templated transcription"/>
    <property type="evidence" value="ECO:0007669"/>
    <property type="project" value="InterPro"/>
</dbReference>
<evidence type="ECO:0000256" key="4">
    <source>
        <dbReference type="ARBA" id="ARBA00023015"/>
    </source>
</evidence>
<evidence type="ECO:0000256" key="8">
    <source>
        <dbReference type="PROSITE-ProRule" id="PRU01091"/>
    </source>
</evidence>
<organism evidence="11 12">
    <name type="scientific">Paenibacillus arenilitoris</name>
    <dbReference type="NCBI Taxonomy" id="2772299"/>
    <lineage>
        <taxon>Bacteria</taxon>
        <taxon>Bacillati</taxon>
        <taxon>Bacillota</taxon>
        <taxon>Bacilli</taxon>
        <taxon>Bacillales</taxon>
        <taxon>Paenibacillaceae</taxon>
        <taxon>Paenibacillus</taxon>
    </lineage>
</organism>
<dbReference type="GO" id="GO:0005829">
    <property type="term" value="C:cytosol"/>
    <property type="evidence" value="ECO:0007669"/>
    <property type="project" value="TreeGrafter"/>
</dbReference>
<dbReference type="Proteomes" id="UP000632125">
    <property type="component" value="Unassembled WGS sequence"/>
</dbReference>